<evidence type="ECO:0000313" key="3">
    <source>
        <dbReference type="EMBL" id="SMO38036.1"/>
    </source>
</evidence>
<dbReference type="AlphaFoldDB" id="A0A521ATA2"/>
<reference evidence="3 4" key="1">
    <citation type="submission" date="2017-05" db="EMBL/GenBank/DDBJ databases">
        <authorList>
            <person name="Varghese N."/>
            <person name="Submissions S."/>
        </authorList>
    </citation>
    <scope>NUCLEOTIDE SEQUENCE [LARGE SCALE GENOMIC DNA]</scope>
    <source>
        <strain evidence="3 4">DSM 19382</strain>
    </source>
</reference>
<keyword evidence="1" id="KW-0732">Signal</keyword>
<reference evidence="2 5" key="2">
    <citation type="submission" date="2019-11" db="EMBL/GenBank/DDBJ databases">
        <title>Flavobacterium resistens genome.</title>
        <authorList>
            <person name="Wilson V.M."/>
            <person name="Newman J.D."/>
        </authorList>
    </citation>
    <scope>NUCLEOTIDE SEQUENCE [LARGE SCALE GENOMIC DNA]</scope>
    <source>
        <strain evidence="2 5">DSM 19382</strain>
    </source>
</reference>
<dbReference type="Proteomes" id="UP000468990">
    <property type="component" value="Unassembled WGS sequence"/>
</dbReference>
<dbReference type="EMBL" id="FXTA01000001">
    <property type="protein sequence ID" value="SMO38036.1"/>
    <property type="molecule type" value="Genomic_DNA"/>
</dbReference>
<dbReference type="OrthoDB" id="5702951at2"/>
<dbReference type="Pfam" id="PF11153">
    <property type="entry name" value="DUF2931"/>
    <property type="match status" value="1"/>
</dbReference>
<evidence type="ECO:0000313" key="5">
    <source>
        <dbReference type="Proteomes" id="UP000468990"/>
    </source>
</evidence>
<dbReference type="RefSeq" id="WP_142449073.1">
    <property type="nucleotide sequence ID" value="NZ_FXTA01000001.1"/>
</dbReference>
<sequence>MYQKVRFFLYCFLIIGLFASCQPKDTFDWNAGLSAPKYYGATGPFVEFYYHGKSIAGASSGAGIDQGWGITSGGYVGGDKYKPVPDSIAVNWICAVDRYYYEAGIKLPRNKMLELFQKKVIDSYGVQQEYSLIVAGMAPGGNVTIWMQGGTGSTEICKFKAKNKGIWKDKDPDYNKYIKEYRNLSDGFKESFIYWKIHGIPYSVWEKGEKEYPYDIGFTTQEEDKRDYSIAIAGYTKDGSIIYSNEDPIPYIKWNENVKLNVAKGKKLPVQFWMRWHSRDGKEWYESQIVLPTNLDKQLLKFQEKYGNNIFLTVGMDKVSEDKSYTFGRIWIENFKEKIEIMKFRAAKFNLEKNDFEISQYSLPKDFVFPKWQGREPIEFPELDYWQEK</sequence>
<dbReference type="Proteomes" id="UP000317289">
    <property type="component" value="Unassembled WGS sequence"/>
</dbReference>
<organism evidence="3 4">
    <name type="scientific">Flavobacterium resistens</name>
    <dbReference type="NCBI Taxonomy" id="443612"/>
    <lineage>
        <taxon>Bacteria</taxon>
        <taxon>Pseudomonadati</taxon>
        <taxon>Bacteroidota</taxon>
        <taxon>Flavobacteriia</taxon>
        <taxon>Flavobacteriales</taxon>
        <taxon>Flavobacteriaceae</taxon>
        <taxon>Flavobacterium</taxon>
    </lineage>
</organism>
<protein>
    <submittedName>
        <fullName evidence="2">DUF2931 family protein</fullName>
    </submittedName>
</protein>
<name>A0A521ATA2_9FLAO</name>
<feature type="signal peptide" evidence="1">
    <location>
        <begin position="1"/>
        <end position="19"/>
    </location>
</feature>
<feature type="chain" id="PRO_5043205441" evidence="1">
    <location>
        <begin position="20"/>
        <end position="389"/>
    </location>
</feature>
<accession>A0A521ATA2</accession>
<dbReference type="EMBL" id="WKKG01000005">
    <property type="protein sequence ID" value="MRX68595.1"/>
    <property type="molecule type" value="Genomic_DNA"/>
</dbReference>
<dbReference type="PROSITE" id="PS51257">
    <property type="entry name" value="PROKAR_LIPOPROTEIN"/>
    <property type="match status" value="1"/>
</dbReference>
<proteinExistence type="predicted"/>
<evidence type="ECO:0000313" key="2">
    <source>
        <dbReference type="EMBL" id="MRX68595.1"/>
    </source>
</evidence>
<dbReference type="InterPro" id="IPR021326">
    <property type="entry name" value="DUF2931"/>
</dbReference>
<gene>
    <name evidence="2" type="ORF">GJU42_11535</name>
    <name evidence="3" type="ORF">SAMN06265349_101387</name>
</gene>
<evidence type="ECO:0000256" key="1">
    <source>
        <dbReference type="SAM" id="SignalP"/>
    </source>
</evidence>
<keyword evidence="5" id="KW-1185">Reference proteome</keyword>
<evidence type="ECO:0000313" key="4">
    <source>
        <dbReference type="Proteomes" id="UP000317289"/>
    </source>
</evidence>